<dbReference type="EMBL" id="AYLO01000093">
    <property type="protein sequence ID" value="ESS71537.1"/>
    <property type="molecule type" value="Genomic_DNA"/>
</dbReference>
<gene>
    <name evidence="2" type="ORF">MGMO_97c00150</name>
</gene>
<dbReference type="Proteomes" id="UP000017842">
    <property type="component" value="Unassembled WGS sequence"/>
</dbReference>
<comment type="caution">
    <text evidence="2">The sequence shown here is derived from an EMBL/GenBank/DDBJ whole genome shotgun (WGS) entry which is preliminary data.</text>
</comment>
<evidence type="ECO:0000256" key="1">
    <source>
        <dbReference type="SAM" id="MobiDB-lite"/>
    </source>
</evidence>
<evidence type="ECO:0000313" key="2">
    <source>
        <dbReference type="EMBL" id="ESS71537.1"/>
    </source>
</evidence>
<evidence type="ECO:0000313" key="3">
    <source>
        <dbReference type="Proteomes" id="UP000017842"/>
    </source>
</evidence>
<feature type="compositionally biased region" description="Polar residues" evidence="1">
    <location>
        <begin position="20"/>
        <end position="30"/>
    </location>
</feature>
<dbReference type="STRING" id="1116472.MGMO_97c00150"/>
<name>V5BZ87_9GAMM</name>
<keyword evidence="3" id="KW-1185">Reference proteome</keyword>
<accession>V5BZ87</accession>
<feature type="region of interest" description="Disordered" evidence="1">
    <location>
        <begin position="20"/>
        <end position="39"/>
    </location>
</feature>
<organism evidence="2 3">
    <name type="scientific">Methyloglobulus morosus KoM1</name>
    <dbReference type="NCBI Taxonomy" id="1116472"/>
    <lineage>
        <taxon>Bacteria</taxon>
        <taxon>Pseudomonadati</taxon>
        <taxon>Pseudomonadota</taxon>
        <taxon>Gammaproteobacteria</taxon>
        <taxon>Methylococcales</taxon>
        <taxon>Methylococcaceae</taxon>
        <taxon>Methyloglobulus</taxon>
    </lineage>
</organism>
<reference evidence="2 3" key="1">
    <citation type="journal article" date="2013" name="Genome Announc.">
        <title>Draft Genome Sequence of the Methanotrophic Gammaproteobacterium Methyloglobulus morosus DSM 22980 Strain KoM1.</title>
        <authorList>
            <person name="Poehlein A."/>
            <person name="Deutzmann J.S."/>
            <person name="Daniel R."/>
            <person name="Simeonova D.D."/>
        </authorList>
    </citation>
    <scope>NUCLEOTIDE SEQUENCE [LARGE SCALE GENOMIC DNA]</scope>
    <source>
        <strain evidence="2 3">KoM1</strain>
    </source>
</reference>
<sequence length="85" mass="9684">MHDAKECRLRVRYEPQQFGASNVGVRTSPPTYKIPNIRDKANPPGYGLKTSQLIGVDQILVERNNVGVCMLPVLSNRSDIFMRYY</sequence>
<protein>
    <submittedName>
        <fullName evidence="2">Uncharacterized protein</fullName>
    </submittedName>
</protein>
<dbReference type="AlphaFoldDB" id="V5BZ87"/>
<proteinExistence type="predicted"/>